<dbReference type="InterPro" id="IPR037481">
    <property type="entry name" value="LacX"/>
</dbReference>
<reference evidence="1" key="1">
    <citation type="journal article" date="2014" name="Int. J. Syst. Evol. Microbiol.">
        <title>Complete genome sequence of Corynebacterium casei LMG S-19264T (=DSM 44701T), isolated from a smear-ripened cheese.</title>
        <authorList>
            <consortium name="US DOE Joint Genome Institute (JGI-PGF)"/>
            <person name="Walter F."/>
            <person name="Albersmeier A."/>
            <person name="Kalinowski J."/>
            <person name="Ruckert C."/>
        </authorList>
    </citation>
    <scope>NUCLEOTIDE SEQUENCE</scope>
    <source>
        <strain evidence="1">CGMCC 1.12919</strain>
    </source>
</reference>
<evidence type="ECO:0000313" key="1">
    <source>
        <dbReference type="EMBL" id="GGC82501.1"/>
    </source>
</evidence>
<comment type="caution">
    <text evidence="1">The sequence shown here is derived from an EMBL/GenBank/DDBJ whole genome shotgun (WGS) entry which is preliminary data.</text>
</comment>
<dbReference type="SUPFAM" id="SSF74650">
    <property type="entry name" value="Galactose mutarotase-like"/>
    <property type="match status" value="1"/>
</dbReference>
<dbReference type="PANTHER" id="PTHR11122">
    <property type="entry name" value="APOSPORY-ASSOCIATED PROTEIN C-RELATED"/>
    <property type="match status" value="1"/>
</dbReference>
<dbReference type="Pfam" id="PF01263">
    <property type="entry name" value="Aldose_epim"/>
    <property type="match status" value="1"/>
</dbReference>
<dbReference type="PANTHER" id="PTHR11122:SF13">
    <property type="entry name" value="GLUCOSE-6-PHOSPHATE 1-EPIMERASE"/>
    <property type="match status" value="1"/>
</dbReference>
<dbReference type="InterPro" id="IPR008183">
    <property type="entry name" value="Aldose_1/G6P_1-epimerase"/>
</dbReference>
<dbReference type="Gene3D" id="2.70.98.10">
    <property type="match status" value="1"/>
</dbReference>
<evidence type="ECO:0000313" key="2">
    <source>
        <dbReference type="Proteomes" id="UP000637002"/>
    </source>
</evidence>
<dbReference type="GO" id="GO:0016853">
    <property type="term" value="F:isomerase activity"/>
    <property type="evidence" value="ECO:0007669"/>
    <property type="project" value="InterPro"/>
</dbReference>
<dbReference type="InterPro" id="IPR011013">
    <property type="entry name" value="Gal_mutarotase_sf_dom"/>
</dbReference>
<sequence>MQASNDDRISIKSDGLFVEVATLGAEMVVLRDGDGRDLLWNGDPAVWSGHAPLLFPIVGALAGGAYRIGREVYRLPQHGFARRSEFSLVERHSDQATLRLTESEATRAVYPFPFRLDVTYALAGSTLSVTASVTNTGRKPLPFSLGFHPAFCWPLPYGAERAAHTLTFDRDETAPVVRPDADGLLTRPEPNPVIGRTLPLSDALLAAGALVFKQTASRRIVYGAPGGPSLVVDFPEMTSLGIWTKPGAGAPYICIEPWQGYADDARPAGADQKPADLFAKPGIVEVAPTQSRSFGFSVTLAQGG</sequence>
<reference evidence="1" key="2">
    <citation type="submission" date="2020-09" db="EMBL/GenBank/DDBJ databases">
        <authorList>
            <person name="Sun Q."/>
            <person name="Zhou Y."/>
        </authorList>
    </citation>
    <scope>NUCLEOTIDE SEQUENCE</scope>
    <source>
        <strain evidence="1">CGMCC 1.12919</strain>
    </source>
</reference>
<dbReference type="GO" id="GO:0005975">
    <property type="term" value="P:carbohydrate metabolic process"/>
    <property type="evidence" value="ECO:0007669"/>
    <property type="project" value="InterPro"/>
</dbReference>
<accession>A0A916UQN8</accession>
<keyword evidence="2" id="KW-1185">Reference proteome</keyword>
<dbReference type="EMBL" id="BMGG01000008">
    <property type="protein sequence ID" value="GGC82501.1"/>
    <property type="molecule type" value="Genomic_DNA"/>
</dbReference>
<gene>
    <name evidence="1" type="ORF">GCM10010994_45530</name>
</gene>
<protein>
    <submittedName>
        <fullName evidence="1">Aldose 1-epimerase</fullName>
    </submittedName>
</protein>
<name>A0A916UQN8_9HYPH</name>
<dbReference type="InterPro" id="IPR014718">
    <property type="entry name" value="GH-type_carb-bd"/>
</dbReference>
<proteinExistence type="predicted"/>
<dbReference type="AlphaFoldDB" id="A0A916UQN8"/>
<dbReference type="CDD" id="cd09024">
    <property type="entry name" value="Aldose_epim_lacX"/>
    <property type="match status" value="1"/>
</dbReference>
<dbReference type="RefSeq" id="WP_188611452.1">
    <property type="nucleotide sequence ID" value="NZ_BMGG01000008.1"/>
</dbReference>
<dbReference type="Proteomes" id="UP000637002">
    <property type="component" value="Unassembled WGS sequence"/>
</dbReference>
<dbReference type="GO" id="GO:0030246">
    <property type="term" value="F:carbohydrate binding"/>
    <property type="evidence" value="ECO:0007669"/>
    <property type="project" value="InterPro"/>
</dbReference>
<organism evidence="1 2">
    <name type="scientific">Chelatococcus reniformis</name>
    <dbReference type="NCBI Taxonomy" id="1494448"/>
    <lineage>
        <taxon>Bacteria</taxon>
        <taxon>Pseudomonadati</taxon>
        <taxon>Pseudomonadota</taxon>
        <taxon>Alphaproteobacteria</taxon>
        <taxon>Hyphomicrobiales</taxon>
        <taxon>Chelatococcaceae</taxon>
        <taxon>Chelatococcus</taxon>
    </lineage>
</organism>